<dbReference type="SUPFAM" id="SSF111148">
    <property type="entry name" value="YggX-like"/>
    <property type="match status" value="1"/>
</dbReference>
<evidence type="ECO:0000256" key="1">
    <source>
        <dbReference type="ARBA" id="ARBA00023004"/>
    </source>
</evidence>
<dbReference type="RefSeq" id="WP_041069755.1">
    <property type="nucleotide sequence ID" value="NZ_AP010872.1"/>
</dbReference>
<dbReference type="OrthoDB" id="9804318at2"/>
<name>C5WDK1_9ENTR</name>
<sequence>MARKIFCTYLQRETEGMESQVYPGKIGRIIYNDISKEAWKEWIIKQTKIINEKKLNLINPEDRFFLENEMINFLSIKNKCL</sequence>
<proteinExistence type="predicted"/>
<dbReference type="GO" id="GO:0005506">
    <property type="term" value="F:iron ion binding"/>
    <property type="evidence" value="ECO:0007669"/>
    <property type="project" value="InterPro"/>
</dbReference>
<dbReference type="PANTHER" id="PTHR36965">
    <property type="entry name" value="FE(2+)-TRAFFICKING PROTEIN-RELATED"/>
    <property type="match status" value="1"/>
</dbReference>
<dbReference type="InterPro" id="IPR007457">
    <property type="entry name" value="Fe_traffick_prot_YggX"/>
</dbReference>
<dbReference type="NCBIfam" id="NF003817">
    <property type="entry name" value="PRK05408.1"/>
    <property type="match status" value="1"/>
</dbReference>
<dbReference type="GO" id="GO:0034599">
    <property type="term" value="P:cellular response to oxidative stress"/>
    <property type="evidence" value="ECO:0007669"/>
    <property type="project" value="TreeGrafter"/>
</dbReference>
<dbReference type="AlphaFoldDB" id="C5WDK1"/>
<gene>
    <name evidence="2" type="primary">yggX</name>
    <name evidence="2" type="ORF">ICMP_566</name>
</gene>
<dbReference type="Gene3D" id="1.10.3880.10">
    <property type="entry name" value="Fe(II) trafficking protein YggX"/>
    <property type="match status" value="1"/>
</dbReference>
<dbReference type="PANTHER" id="PTHR36965:SF1">
    <property type="entry name" value="FE(2+)-TRAFFICKING PROTEIN-RELATED"/>
    <property type="match status" value="1"/>
</dbReference>
<dbReference type="InterPro" id="IPR036766">
    <property type="entry name" value="Fe_traffick_prot_YggX_sf"/>
</dbReference>
<keyword evidence="1" id="KW-0408">Iron</keyword>
<evidence type="ECO:0000313" key="3">
    <source>
        <dbReference type="Proteomes" id="UP000061704"/>
    </source>
</evidence>
<dbReference type="PIRSF" id="PIRSF029827">
    <property type="entry name" value="Fe_traffic_YggX"/>
    <property type="match status" value="1"/>
</dbReference>
<keyword evidence="3" id="KW-1185">Reference proteome</keyword>
<reference evidence="2 3" key="1">
    <citation type="journal article" date="2011" name="Genome Biol. Evol.">
        <title>Reductive evolution of bacterial genome in insect gut environment.</title>
        <authorList>
            <person name="Nikoh N."/>
            <person name="Hosokawa T."/>
            <person name="Ohshima K."/>
            <person name="Hattori M."/>
            <person name="Fukatsu T."/>
        </authorList>
    </citation>
    <scope>NUCLEOTIDE SEQUENCE [LARGE SCALE GENOMIC DNA]</scope>
    <source>
        <strain evidence="2 3">Mpkobe</strain>
    </source>
</reference>
<dbReference type="EMBL" id="AP010872">
    <property type="protein sequence ID" value="BAH83407.1"/>
    <property type="molecule type" value="Genomic_DNA"/>
</dbReference>
<accession>C5WDK1</accession>
<protein>
    <recommendedName>
        <fullName evidence="4">Fe(2+)-trafficking protein</fullName>
    </recommendedName>
</protein>
<dbReference type="STRING" id="476281.ICMP_566"/>
<dbReference type="Pfam" id="PF04362">
    <property type="entry name" value="Iron_traffic"/>
    <property type="match status" value="1"/>
</dbReference>
<evidence type="ECO:0008006" key="4">
    <source>
        <dbReference type="Google" id="ProtNLM"/>
    </source>
</evidence>
<dbReference type="HOGENOM" id="CLU_170994_0_0_6"/>
<organism evidence="2 3">
    <name type="scientific">Candidatus Ishikawaella capsulata Mpkobe</name>
    <dbReference type="NCBI Taxonomy" id="476281"/>
    <lineage>
        <taxon>Bacteria</taxon>
        <taxon>Pseudomonadati</taxon>
        <taxon>Pseudomonadota</taxon>
        <taxon>Gammaproteobacteria</taxon>
        <taxon>Enterobacterales</taxon>
        <taxon>Enterobacteriaceae</taxon>
        <taxon>Candidatus Ishikawella</taxon>
    </lineage>
</organism>
<dbReference type="GO" id="GO:0005829">
    <property type="term" value="C:cytosol"/>
    <property type="evidence" value="ECO:0007669"/>
    <property type="project" value="TreeGrafter"/>
</dbReference>
<evidence type="ECO:0000313" key="2">
    <source>
        <dbReference type="EMBL" id="BAH83407.1"/>
    </source>
</evidence>
<dbReference type="Proteomes" id="UP000061704">
    <property type="component" value="Chromosome"/>
</dbReference>
<dbReference type="KEGG" id="icp:ICMP_566"/>